<feature type="transmembrane region" description="Helical" evidence="5">
    <location>
        <begin position="68"/>
        <end position="89"/>
    </location>
</feature>
<accession>A0AAD1XNA9</accession>
<comment type="caution">
    <text evidence="6">The sequence shown here is derived from an EMBL/GenBank/DDBJ whole genome shotgun (WGS) entry which is preliminary data.</text>
</comment>
<evidence type="ECO:0000256" key="4">
    <source>
        <dbReference type="ARBA" id="ARBA00023136"/>
    </source>
</evidence>
<sequence length="168" mass="19723">MNNAPQDPEPGKGCMDYVKDFWAKIPFYNRFLLAFLPIVYLLCWVYPLDEKAQNSYIQTVDHMEVWRIFTAPYVHPMLLLLFFVLLAYIPSGSIREKAIGTVKIIVEFTIMNMIIQLLFLGVTYLLKYVTDYWSYFVSIGIWPIIIAEIVIDCNRVPGNFFLQTFRSR</sequence>
<organism evidence="6 7">
    <name type="scientific">Euplotes crassus</name>
    <dbReference type="NCBI Taxonomy" id="5936"/>
    <lineage>
        <taxon>Eukaryota</taxon>
        <taxon>Sar</taxon>
        <taxon>Alveolata</taxon>
        <taxon>Ciliophora</taxon>
        <taxon>Intramacronucleata</taxon>
        <taxon>Spirotrichea</taxon>
        <taxon>Hypotrichia</taxon>
        <taxon>Euplotida</taxon>
        <taxon>Euplotidae</taxon>
        <taxon>Moneuplotes</taxon>
    </lineage>
</organism>
<keyword evidence="3 5" id="KW-1133">Transmembrane helix</keyword>
<evidence type="ECO:0000256" key="3">
    <source>
        <dbReference type="ARBA" id="ARBA00022989"/>
    </source>
</evidence>
<evidence type="ECO:0000313" key="6">
    <source>
        <dbReference type="EMBL" id="CAI2375767.1"/>
    </source>
</evidence>
<keyword evidence="7" id="KW-1185">Reference proteome</keyword>
<gene>
    <name evidence="6" type="ORF">ECRASSUSDP1_LOCUS17131</name>
</gene>
<reference evidence="6" key="1">
    <citation type="submission" date="2023-07" db="EMBL/GenBank/DDBJ databases">
        <authorList>
            <consortium name="AG Swart"/>
            <person name="Singh M."/>
            <person name="Singh A."/>
            <person name="Seah K."/>
            <person name="Emmerich C."/>
        </authorList>
    </citation>
    <scope>NUCLEOTIDE SEQUENCE</scope>
    <source>
        <strain evidence="6">DP1</strain>
    </source>
</reference>
<comment type="subcellular location">
    <subcellularLocation>
        <location evidence="1">Membrane</location>
        <topology evidence="1">Multi-pass membrane protein</topology>
    </subcellularLocation>
</comment>
<dbReference type="Proteomes" id="UP001295684">
    <property type="component" value="Unassembled WGS sequence"/>
</dbReference>
<name>A0AAD1XNA9_EUPCR</name>
<dbReference type="EMBL" id="CAMPGE010017272">
    <property type="protein sequence ID" value="CAI2375767.1"/>
    <property type="molecule type" value="Genomic_DNA"/>
</dbReference>
<feature type="transmembrane region" description="Helical" evidence="5">
    <location>
        <begin position="27"/>
        <end position="48"/>
    </location>
</feature>
<dbReference type="InterPro" id="IPR035952">
    <property type="entry name" value="Rhomboid-like_sf"/>
</dbReference>
<evidence type="ECO:0000313" key="7">
    <source>
        <dbReference type="Proteomes" id="UP001295684"/>
    </source>
</evidence>
<feature type="transmembrane region" description="Helical" evidence="5">
    <location>
        <begin position="132"/>
        <end position="151"/>
    </location>
</feature>
<proteinExistence type="predicted"/>
<evidence type="ECO:0000256" key="1">
    <source>
        <dbReference type="ARBA" id="ARBA00004141"/>
    </source>
</evidence>
<feature type="transmembrane region" description="Helical" evidence="5">
    <location>
        <begin position="101"/>
        <end position="126"/>
    </location>
</feature>
<dbReference type="GO" id="GO:0016020">
    <property type="term" value="C:membrane"/>
    <property type="evidence" value="ECO:0007669"/>
    <property type="project" value="UniProtKB-SubCell"/>
</dbReference>
<protein>
    <submittedName>
        <fullName evidence="6">Uncharacterized protein</fullName>
    </submittedName>
</protein>
<keyword evidence="2 5" id="KW-0812">Transmembrane</keyword>
<keyword evidence="4 5" id="KW-0472">Membrane</keyword>
<evidence type="ECO:0000256" key="2">
    <source>
        <dbReference type="ARBA" id="ARBA00022692"/>
    </source>
</evidence>
<dbReference type="AlphaFoldDB" id="A0AAD1XNA9"/>
<evidence type="ECO:0000256" key="5">
    <source>
        <dbReference type="SAM" id="Phobius"/>
    </source>
</evidence>
<dbReference type="SUPFAM" id="SSF144091">
    <property type="entry name" value="Rhomboid-like"/>
    <property type="match status" value="1"/>
</dbReference>